<feature type="chain" id="PRO_5016689601" description="Lipoprotein" evidence="1">
    <location>
        <begin position="22"/>
        <end position="147"/>
    </location>
</feature>
<reference evidence="2 3" key="1">
    <citation type="submission" date="2017-08" db="EMBL/GenBank/DDBJ databases">
        <authorList>
            <person name="de Groot N.N."/>
        </authorList>
    </citation>
    <scope>NUCLEOTIDE SEQUENCE [LARGE SCALE GENOMIC DNA]</scope>
    <source>
        <strain evidence="2 3">HM2</strain>
    </source>
</reference>
<accession>A0A380S5L2</accession>
<dbReference type="EMBL" id="UHJL01000002">
    <property type="protein sequence ID" value="SUQ24194.1"/>
    <property type="molecule type" value="Genomic_DNA"/>
</dbReference>
<evidence type="ECO:0000256" key="1">
    <source>
        <dbReference type="SAM" id="SignalP"/>
    </source>
</evidence>
<keyword evidence="1" id="KW-0732">Signal</keyword>
<gene>
    <name evidence="2" type="ORF">SAMN05661053_1588</name>
</gene>
<dbReference type="Proteomes" id="UP000255423">
    <property type="component" value="Unassembled WGS sequence"/>
</dbReference>
<feature type="signal peptide" evidence="1">
    <location>
        <begin position="1"/>
        <end position="21"/>
    </location>
</feature>
<dbReference type="AlphaFoldDB" id="A0A380S5L2"/>
<proteinExistence type="predicted"/>
<organism evidence="2 3">
    <name type="scientific">Fibrobacter succinogenes</name>
    <name type="common">Bacteroides succinogenes</name>
    <dbReference type="NCBI Taxonomy" id="833"/>
    <lineage>
        <taxon>Bacteria</taxon>
        <taxon>Pseudomonadati</taxon>
        <taxon>Fibrobacterota</taxon>
        <taxon>Fibrobacteria</taxon>
        <taxon>Fibrobacterales</taxon>
        <taxon>Fibrobacteraceae</taxon>
        <taxon>Fibrobacter</taxon>
    </lineage>
</organism>
<sequence>MKNLKIMALAALAVMVTSSFAEQFVKSKLGDIEISSLKDGGSVVCTAGFHDELKIIRNADTKVLVQGKCGRGWVDKDQVEYVAAGPGDKSMVFDSLEIWGHTDNPGLIGLIYDNINDVEDVKIDRDFKEYLTYTMDRESIESKNGEN</sequence>
<evidence type="ECO:0000313" key="3">
    <source>
        <dbReference type="Proteomes" id="UP000255423"/>
    </source>
</evidence>
<evidence type="ECO:0000313" key="2">
    <source>
        <dbReference type="EMBL" id="SUQ24194.1"/>
    </source>
</evidence>
<name>A0A380S5L2_FIBSU</name>
<evidence type="ECO:0008006" key="4">
    <source>
        <dbReference type="Google" id="ProtNLM"/>
    </source>
</evidence>
<protein>
    <recommendedName>
        <fullName evidence="4">Lipoprotein</fullName>
    </recommendedName>
</protein>
<dbReference type="RefSeq" id="WP_088661386.1">
    <property type="nucleotide sequence ID" value="NZ_UHJL01000002.1"/>
</dbReference>